<sequence>MSGTHDGPATFRLGGNAALLLFAAVLVAFVAESQLTQYVQTTLGYHHPFFLFYLVHTSFIVSFPLHFLYLLYTTNYTPRGLLSGLTTALARHLSSWGLGGSGVVPSSQFPLHRFLGLVVIITIAYNVPALLWFAAISLASVTDVTAIWNANAFFAYVFTVKMMNLKWSALRLGAVCLATLGVLTVVYGGSTAPSDGEPDHEYLSAAKSTVLRPSAPLVGDLLTLVASLCYGLYQVLYKKYVALPSDSELESEPVRYTHVATSAEALSDQESAAVSRFDDGDNVVYPPPFGLHPNLLTSTIGLCTFLLLWIPIPFLHHYGIEQFALPSNIRTVFAIAGICFTGVIFNAGFMILLGLWGPVITSVGNLLTIVLSLFSDLMFGSVGLTKWGLLGAGMIVGAFSVLVYDMSKR</sequence>
<proteinExistence type="predicted"/>
<reference evidence="1" key="1">
    <citation type="journal article" date="2021" name="New Phytol.">
        <title>Evolutionary innovations through gain and loss of genes in the ectomycorrhizal Boletales.</title>
        <authorList>
            <person name="Wu G."/>
            <person name="Miyauchi S."/>
            <person name="Morin E."/>
            <person name="Kuo A."/>
            <person name="Drula E."/>
            <person name="Varga T."/>
            <person name="Kohler A."/>
            <person name="Feng B."/>
            <person name="Cao Y."/>
            <person name="Lipzen A."/>
            <person name="Daum C."/>
            <person name="Hundley H."/>
            <person name="Pangilinan J."/>
            <person name="Johnson J."/>
            <person name="Barry K."/>
            <person name="LaButti K."/>
            <person name="Ng V."/>
            <person name="Ahrendt S."/>
            <person name="Min B."/>
            <person name="Choi I.G."/>
            <person name="Park H."/>
            <person name="Plett J.M."/>
            <person name="Magnuson J."/>
            <person name="Spatafora J.W."/>
            <person name="Nagy L.G."/>
            <person name="Henrissat B."/>
            <person name="Grigoriev I.V."/>
            <person name="Yang Z.L."/>
            <person name="Xu J."/>
            <person name="Martin F.M."/>
        </authorList>
    </citation>
    <scope>NUCLEOTIDE SEQUENCE</scope>
    <source>
        <strain evidence="1">KUC20120723A-06</strain>
    </source>
</reference>
<keyword evidence="2" id="KW-1185">Reference proteome</keyword>
<dbReference type="Proteomes" id="UP000790709">
    <property type="component" value="Unassembled WGS sequence"/>
</dbReference>
<evidence type="ECO:0000313" key="2">
    <source>
        <dbReference type="Proteomes" id="UP000790709"/>
    </source>
</evidence>
<dbReference type="EMBL" id="MU266328">
    <property type="protein sequence ID" value="KAH7930939.1"/>
    <property type="molecule type" value="Genomic_DNA"/>
</dbReference>
<evidence type="ECO:0000313" key="1">
    <source>
        <dbReference type="EMBL" id="KAH7930939.1"/>
    </source>
</evidence>
<name>A0ACB8BZM9_9AGAM</name>
<accession>A0ACB8BZM9</accession>
<gene>
    <name evidence="1" type="ORF">BV22DRAFT_1053502</name>
</gene>
<protein>
    <submittedName>
        <fullName evidence="1">Uncharacterized protein</fullName>
    </submittedName>
</protein>
<comment type="caution">
    <text evidence="1">The sequence shown here is derived from an EMBL/GenBank/DDBJ whole genome shotgun (WGS) entry which is preliminary data.</text>
</comment>
<organism evidence="1 2">
    <name type="scientific">Leucogyrophana mollusca</name>
    <dbReference type="NCBI Taxonomy" id="85980"/>
    <lineage>
        <taxon>Eukaryota</taxon>
        <taxon>Fungi</taxon>
        <taxon>Dikarya</taxon>
        <taxon>Basidiomycota</taxon>
        <taxon>Agaricomycotina</taxon>
        <taxon>Agaricomycetes</taxon>
        <taxon>Agaricomycetidae</taxon>
        <taxon>Boletales</taxon>
        <taxon>Boletales incertae sedis</taxon>
        <taxon>Leucogyrophana</taxon>
    </lineage>
</organism>